<feature type="binding site" evidence="4">
    <location>
        <begin position="22"/>
        <end position="24"/>
    </location>
    <ligand>
        <name>N(1)-(5-phospho-beta-D-ribosyl)glycinamide</name>
        <dbReference type="ChEBI" id="CHEBI:143788"/>
    </ligand>
</feature>
<name>A0A8B2NP71_9HYPH</name>
<evidence type="ECO:0000256" key="2">
    <source>
        <dbReference type="ARBA" id="ARBA00022679"/>
    </source>
</evidence>
<comment type="pathway">
    <text evidence="1 4">Purine metabolism; IMP biosynthesis via de novo pathway; N(2)-formyl-N(1)-(5-phospho-D-ribosyl)glycinamide from N(1)-(5-phospho-D-ribosyl)glycinamide (10-formyl THF route): step 1/1.</text>
</comment>
<dbReference type="GO" id="GO:0006189">
    <property type="term" value="P:'de novo' IMP biosynthetic process"/>
    <property type="evidence" value="ECO:0007669"/>
    <property type="project" value="UniProtKB-UniRule"/>
</dbReference>
<reference evidence="6 7" key="1">
    <citation type="submission" date="2018-05" db="EMBL/GenBank/DDBJ databases">
        <title>Acuticoccus sediminis sp. nov., isolated from deep-sea sediment of Indian Ocean.</title>
        <authorList>
            <person name="Liu X."/>
            <person name="Lai Q."/>
            <person name="Du Y."/>
            <person name="Sun F."/>
            <person name="Zhang X."/>
            <person name="Wang S."/>
            <person name="Shao Z."/>
        </authorList>
    </citation>
    <scope>NUCLEOTIDE SEQUENCE [LARGE SCALE GENOMIC DNA]</scope>
    <source>
        <strain evidence="6 7">PTG4-2</strain>
    </source>
</reference>
<feature type="site" description="Raises pKa of active site His" evidence="4">
    <location>
        <position position="155"/>
    </location>
</feature>
<keyword evidence="2 4" id="KW-0808">Transferase</keyword>
<dbReference type="InterPro" id="IPR004607">
    <property type="entry name" value="GART"/>
</dbReference>
<keyword evidence="7" id="KW-1185">Reference proteome</keyword>
<comment type="function">
    <text evidence="4">Catalyzes the transfer of a formyl group from 10-formyltetrahydrofolate to 5-phospho-ribosyl-glycinamide (GAR), producing 5-phospho-ribosyl-N-formylglycinamide (FGAR) and tetrahydrofolate.</text>
</comment>
<evidence type="ECO:0000313" key="7">
    <source>
        <dbReference type="Proteomes" id="UP000249590"/>
    </source>
</evidence>
<dbReference type="GO" id="GO:0005829">
    <property type="term" value="C:cytosol"/>
    <property type="evidence" value="ECO:0007669"/>
    <property type="project" value="TreeGrafter"/>
</dbReference>
<dbReference type="RefSeq" id="WP_111346460.1">
    <property type="nucleotide sequence ID" value="NZ_QHHQ01000003.1"/>
</dbReference>
<proteinExistence type="inferred from homology"/>
<gene>
    <name evidence="4" type="primary">purN</name>
    <name evidence="6" type="ORF">DLJ53_14540</name>
</gene>
<dbReference type="Gene3D" id="3.40.50.170">
    <property type="entry name" value="Formyl transferase, N-terminal domain"/>
    <property type="match status" value="1"/>
</dbReference>
<comment type="similarity">
    <text evidence="4">Belongs to the GART family.</text>
</comment>
<protein>
    <recommendedName>
        <fullName evidence="4">Phosphoribosylglycinamide formyltransferase</fullName>
        <ecNumber evidence="4">2.1.2.2</ecNumber>
    </recommendedName>
    <alternativeName>
        <fullName evidence="4">5'-phosphoribosylglycinamide transformylase</fullName>
    </alternativeName>
    <alternativeName>
        <fullName evidence="4">GAR transformylase</fullName>
        <shortName evidence="4">GART</shortName>
    </alternativeName>
</protein>
<evidence type="ECO:0000256" key="3">
    <source>
        <dbReference type="ARBA" id="ARBA00022755"/>
    </source>
</evidence>
<dbReference type="AlphaFoldDB" id="A0A8B2NP71"/>
<dbReference type="GO" id="GO:0004644">
    <property type="term" value="F:phosphoribosylglycinamide formyltransferase activity"/>
    <property type="evidence" value="ECO:0007669"/>
    <property type="project" value="UniProtKB-UniRule"/>
</dbReference>
<evidence type="ECO:0000259" key="5">
    <source>
        <dbReference type="Pfam" id="PF00551"/>
    </source>
</evidence>
<dbReference type="UniPathway" id="UPA00074">
    <property type="reaction ID" value="UER00126"/>
</dbReference>
<keyword evidence="3 4" id="KW-0658">Purine biosynthesis</keyword>
<evidence type="ECO:0000256" key="1">
    <source>
        <dbReference type="ARBA" id="ARBA00005054"/>
    </source>
</evidence>
<dbReference type="InterPro" id="IPR036477">
    <property type="entry name" value="Formyl_transf_N_sf"/>
</dbReference>
<feature type="binding site" evidence="4">
    <location>
        <begin position="100"/>
        <end position="103"/>
    </location>
    <ligand>
        <name>(6R)-10-formyltetrahydrofolate</name>
        <dbReference type="ChEBI" id="CHEBI:195366"/>
    </ligand>
</feature>
<dbReference type="CDD" id="cd08645">
    <property type="entry name" value="FMT_core_GART"/>
    <property type="match status" value="1"/>
</dbReference>
<dbReference type="OrthoDB" id="9806170at2"/>
<sequence>MPDFVRDADGRVPIAVFLSGRGSNFAALAEAAEDPAYPARIVLVLSDKVDAKGLDLARAKGIATAAVARRDYDSRDAFDSALEAKVHEAGAQLICLAGFMRILGRPFVERWEGRMLNIHPSLLPAYRGLDTHARALADGVAEHGVTVHLVTPELDDGPALAQARVPVRPDDTPDTLAQRVLVEEHKLYPAALAAYLAG</sequence>
<evidence type="ECO:0000313" key="6">
    <source>
        <dbReference type="EMBL" id="RAI00482.1"/>
    </source>
</evidence>
<dbReference type="NCBIfam" id="TIGR00639">
    <property type="entry name" value="PurN"/>
    <property type="match status" value="1"/>
</dbReference>
<organism evidence="6 7">
    <name type="scientific">Acuticoccus sediminis</name>
    <dbReference type="NCBI Taxonomy" id="2184697"/>
    <lineage>
        <taxon>Bacteria</taxon>
        <taxon>Pseudomonadati</taxon>
        <taxon>Pseudomonadota</taxon>
        <taxon>Alphaproteobacteria</taxon>
        <taxon>Hyphomicrobiales</taxon>
        <taxon>Amorphaceae</taxon>
        <taxon>Acuticoccus</taxon>
    </lineage>
</organism>
<dbReference type="Proteomes" id="UP000249590">
    <property type="component" value="Unassembled WGS sequence"/>
</dbReference>
<dbReference type="Pfam" id="PF00551">
    <property type="entry name" value="Formyl_trans_N"/>
    <property type="match status" value="1"/>
</dbReference>
<dbReference type="EC" id="2.1.2.2" evidence="4"/>
<dbReference type="HAMAP" id="MF_01930">
    <property type="entry name" value="PurN"/>
    <property type="match status" value="1"/>
</dbReference>
<dbReference type="PANTHER" id="PTHR43369:SF2">
    <property type="entry name" value="PHOSPHORIBOSYLGLYCINAMIDE FORMYLTRANSFERASE"/>
    <property type="match status" value="1"/>
</dbReference>
<comment type="caution">
    <text evidence="6">The sequence shown here is derived from an EMBL/GenBank/DDBJ whole genome shotgun (WGS) entry which is preliminary data.</text>
</comment>
<dbReference type="EMBL" id="QHHQ01000003">
    <property type="protein sequence ID" value="RAI00482.1"/>
    <property type="molecule type" value="Genomic_DNA"/>
</dbReference>
<dbReference type="InterPro" id="IPR002376">
    <property type="entry name" value="Formyl_transf_N"/>
</dbReference>
<comment type="catalytic activity">
    <reaction evidence="4">
        <text>N(1)-(5-phospho-beta-D-ribosyl)glycinamide + (6R)-10-formyltetrahydrofolate = N(2)-formyl-N(1)-(5-phospho-beta-D-ribosyl)glycinamide + (6S)-5,6,7,8-tetrahydrofolate + H(+)</text>
        <dbReference type="Rhea" id="RHEA:15053"/>
        <dbReference type="ChEBI" id="CHEBI:15378"/>
        <dbReference type="ChEBI" id="CHEBI:57453"/>
        <dbReference type="ChEBI" id="CHEBI:143788"/>
        <dbReference type="ChEBI" id="CHEBI:147286"/>
        <dbReference type="ChEBI" id="CHEBI:195366"/>
        <dbReference type="EC" id="2.1.2.2"/>
    </reaction>
</comment>
<dbReference type="SUPFAM" id="SSF53328">
    <property type="entry name" value="Formyltransferase"/>
    <property type="match status" value="1"/>
</dbReference>
<evidence type="ECO:0000256" key="4">
    <source>
        <dbReference type="HAMAP-Rule" id="MF_01930"/>
    </source>
</evidence>
<feature type="binding site" evidence="4">
    <location>
        <position position="75"/>
    </location>
    <ligand>
        <name>(6R)-10-formyltetrahydrofolate</name>
        <dbReference type="ChEBI" id="CHEBI:195366"/>
    </ligand>
</feature>
<feature type="active site" description="Proton donor" evidence="4">
    <location>
        <position position="119"/>
    </location>
</feature>
<accession>A0A8B2NP71</accession>
<feature type="domain" description="Formyl transferase N-terminal" evidence="5">
    <location>
        <begin position="14"/>
        <end position="192"/>
    </location>
</feature>
<dbReference type="PANTHER" id="PTHR43369">
    <property type="entry name" value="PHOSPHORIBOSYLGLYCINAMIDE FORMYLTRANSFERASE"/>
    <property type="match status" value="1"/>
</dbReference>
<feature type="binding site" evidence="4">
    <location>
        <position position="117"/>
    </location>
    <ligand>
        <name>(6R)-10-formyltetrahydrofolate</name>
        <dbReference type="ChEBI" id="CHEBI:195366"/>
    </ligand>
</feature>